<accession>A0A0C9WU69</accession>
<organism evidence="2 3">
    <name type="scientific">Laccaria amethystina LaAM-08-1</name>
    <dbReference type="NCBI Taxonomy" id="1095629"/>
    <lineage>
        <taxon>Eukaryota</taxon>
        <taxon>Fungi</taxon>
        <taxon>Dikarya</taxon>
        <taxon>Basidiomycota</taxon>
        <taxon>Agaricomycotina</taxon>
        <taxon>Agaricomycetes</taxon>
        <taxon>Agaricomycetidae</taxon>
        <taxon>Agaricales</taxon>
        <taxon>Agaricineae</taxon>
        <taxon>Hydnangiaceae</taxon>
        <taxon>Laccaria</taxon>
    </lineage>
</organism>
<dbReference type="AlphaFoldDB" id="A0A0C9WU69"/>
<reference evidence="2 3" key="1">
    <citation type="submission" date="2014-04" db="EMBL/GenBank/DDBJ databases">
        <authorList>
            <consortium name="DOE Joint Genome Institute"/>
            <person name="Kuo A."/>
            <person name="Kohler A."/>
            <person name="Nagy L.G."/>
            <person name="Floudas D."/>
            <person name="Copeland A."/>
            <person name="Barry K.W."/>
            <person name="Cichocki N."/>
            <person name="Veneault-Fourrey C."/>
            <person name="LaButti K."/>
            <person name="Lindquist E.A."/>
            <person name="Lipzen A."/>
            <person name="Lundell T."/>
            <person name="Morin E."/>
            <person name="Murat C."/>
            <person name="Sun H."/>
            <person name="Tunlid A."/>
            <person name="Henrissat B."/>
            <person name="Grigoriev I.V."/>
            <person name="Hibbett D.S."/>
            <person name="Martin F."/>
            <person name="Nordberg H.P."/>
            <person name="Cantor M.N."/>
            <person name="Hua S.X."/>
        </authorList>
    </citation>
    <scope>NUCLEOTIDE SEQUENCE [LARGE SCALE GENOMIC DNA]</scope>
    <source>
        <strain evidence="2 3">LaAM-08-1</strain>
    </source>
</reference>
<evidence type="ECO:0000313" key="2">
    <source>
        <dbReference type="EMBL" id="KIK02710.1"/>
    </source>
</evidence>
<keyword evidence="3" id="KW-1185">Reference proteome</keyword>
<dbReference type="Proteomes" id="UP000054477">
    <property type="component" value="Unassembled WGS sequence"/>
</dbReference>
<sequence>MITTDYDAVPKPQHDKSTVTRPRHKPDDHMTATTTTRRGPFPSSLYVCPCASPLMYFVVSYNSC</sequence>
<gene>
    <name evidence="2" type="ORF">K443DRAFT_677436</name>
</gene>
<dbReference type="EMBL" id="KN838589">
    <property type="protein sequence ID" value="KIK02710.1"/>
    <property type="molecule type" value="Genomic_DNA"/>
</dbReference>
<feature type="region of interest" description="Disordered" evidence="1">
    <location>
        <begin position="1"/>
        <end position="38"/>
    </location>
</feature>
<dbReference type="HOGENOM" id="CLU_2868021_0_0_1"/>
<evidence type="ECO:0000256" key="1">
    <source>
        <dbReference type="SAM" id="MobiDB-lite"/>
    </source>
</evidence>
<name>A0A0C9WU69_9AGAR</name>
<evidence type="ECO:0000313" key="3">
    <source>
        <dbReference type="Proteomes" id="UP000054477"/>
    </source>
</evidence>
<proteinExistence type="predicted"/>
<protein>
    <submittedName>
        <fullName evidence="2">Uncharacterized protein</fullName>
    </submittedName>
</protein>
<reference evidence="3" key="2">
    <citation type="submission" date="2015-01" db="EMBL/GenBank/DDBJ databases">
        <title>Evolutionary Origins and Diversification of the Mycorrhizal Mutualists.</title>
        <authorList>
            <consortium name="DOE Joint Genome Institute"/>
            <consortium name="Mycorrhizal Genomics Consortium"/>
            <person name="Kohler A."/>
            <person name="Kuo A."/>
            <person name="Nagy L.G."/>
            <person name="Floudas D."/>
            <person name="Copeland A."/>
            <person name="Barry K.W."/>
            <person name="Cichocki N."/>
            <person name="Veneault-Fourrey C."/>
            <person name="LaButti K."/>
            <person name="Lindquist E.A."/>
            <person name="Lipzen A."/>
            <person name="Lundell T."/>
            <person name="Morin E."/>
            <person name="Murat C."/>
            <person name="Riley R."/>
            <person name="Ohm R."/>
            <person name="Sun H."/>
            <person name="Tunlid A."/>
            <person name="Henrissat B."/>
            <person name="Grigoriev I.V."/>
            <person name="Hibbett D.S."/>
            <person name="Martin F."/>
        </authorList>
    </citation>
    <scope>NUCLEOTIDE SEQUENCE [LARGE SCALE GENOMIC DNA]</scope>
    <source>
        <strain evidence="3">LaAM-08-1</strain>
    </source>
</reference>